<evidence type="ECO:0000256" key="4">
    <source>
        <dbReference type="ARBA" id="ARBA00022723"/>
    </source>
</evidence>
<accession>A0ABV8JM20</accession>
<evidence type="ECO:0000256" key="5">
    <source>
        <dbReference type="ARBA" id="ARBA00022801"/>
    </source>
</evidence>
<keyword evidence="9" id="KW-1185">Reference proteome</keyword>
<evidence type="ECO:0000256" key="2">
    <source>
        <dbReference type="ARBA" id="ARBA00001946"/>
    </source>
</evidence>
<dbReference type="InterPro" id="IPR004808">
    <property type="entry name" value="AP_endonuc_1"/>
</dbReference>
<dbReference type="PANTHER" id="PTHR22748:SF6">
    <property type="entry name" value="DNA-(APURINIC OR APYRIMIDINIC SITE) ENDONUCLEASE"/>
    <property type="match status" value="1"/>
</dbReference>
<protein>
    <submittedName>
        <fullName evidence="8">Exodeoxyribonuclease III</fullName>
        <ecNumber evidence="8">3.1.11.2</ecNumber>
    </submittedName>
</protein>
<proteinExistence type="inferred from homology"/>
<evidence type="ECO:0000256" key="3">
    <source>
        <dbReference type="ARBA" id="ARBA00007092"/>
    </source>
</evidence>
<comment type="similarity">
    <text evidence="3">Belongs to the DNA repair enzymes AP/ExoA family.</text>
</comment>
<comment type="cofactor">
    <cofactor evidence="1">
        <name>Mn(2+)</name>
        <dbReference type="ChEBI" id="CHEBI:29035"/>
    </cofactor>
</comment>
<dbReference type="InterPro" id="IPR005135">
    <property type="entry name" value="Endo/exonuclease/phosphatase"/>
</dbReference>
<name>A0ABV8JM20_9FLAO</name>
<comment type="cofactor">
    <cofactor evidence="2">
        <name>Mg(2+)</name>
        <dbReference type="ChEBI" id="CHEBI:18420"/>
    </cofactor>
</comment>
<dbReference type="SUPFAM" id="SSF56219">
    <property type="entry name" value="DNase I-like"/>
    <property type="match status" value="1"/>
</dbReference>
<feature type="domain" description="Endonuclease/exonuclease/phosphatase" evidence="7">
    <location>
        <begin position="4"/>
        <end position="247"/>
    </location>
</feature>
<dbReference type="GO" id="GO:0008311">
    <property type="term" value="F:double-stranded DNA 3'-5' DNA exonuclease activity"/>
    <property type="evidence" value="ECO:0007669"/>
    <property type="project" value="UniProtKB-EC"/>
</dbReference>
<evidence type="ECO:0000313" key="9">
    <source>
        <dbReference type="Proteomes" id="UP001595814"/>
    </source>
</evidence>
<gene>
    <name evidence="8" type="ORF">ACFOUT_08425</name>
</gene>
<dbReference type="InterPro" id="IPR020847">
    <property type="entry name" value="AP_endonuclease_F1_BS"/>
</dbReference>
<comment type="caution">
    <text evidence="8">The sequence shown here is derived from an EMBL/GenBank/DDBJ whole genome shotgun (WGS) entry which is preliminary data.</text>
</comment>
<sequence length="256" mass="29062">MKIVSWNVNGIRASVKKGFEEVVSKFDADIFCIQETKAQDDQVSEALKEVTGYELFSNSAEKKGYSGTGILSKQKPISFGSDMGIEDHDMEGRISYAEYDSFYLVNVYVPNSGNGLKRLDYRAIWDNDFTQYLLALQKKKPIIVTGDFNVAHTANDLANPKSNYNKTSGFTQVEIDGFEHMLKTLNLVDSFRTLHPDTFDKYTFWSMRGGARSRNVGWRIDYFLVSENLWSKVKSAEIHDQVMGSDHCPISLEIDI</sequence>
<dbReference type="PROSITE" id="PS00728">
    <property type="entry name" value="AP_NUCLEASE_F1_3"/>
    <property type="match status" value="1"/>
</dbReference>
<evidence type="ECO:0000259" key="7">
    <source>
        <dbReference type="Pfam" id="PF03372"/>
    </source>
</evidence>
<dbReference type="InterPro" id="IPR036691">
    <property type="entry name" value="Endo/exonu/phosph_ase_sf"/>
</dbReference>
<dbReference type="EMBL" id="JBHSAW010000004">
    <property type="protein sequence ID" value="MFC4095897.1"/>
    <property type="molecule type" value="Genomic_DNA"/>
</dbReference>
<dbReference type="Pfam" id="PF03372">
    <property type="entry name" value="Exo_endo_phos"/>
    <property type="match status" value="1"/>
</dbReference>
<evidence type="ECO:0000313" key="8">
    <source>
        <dbReference type="EMBL" id="MFC4095897.1"/>
    </source>
</evidence>
<dbReference type="CDD" id="cd09087">
    <property type="entry name" value="Ape1-like_AP-endo"/>
    <property type="match status" value="1"/>
</dbReference>
<organism evidence="8 9">
    <name type="scientific">Euzebyella saccharophila</name>
    <dbReference type="NCBI Taxonomy" id="679664"/>
    <lineage>
        <taxon>Bacteria</taxon>
        <taxon>Pseudomonadati</taxon>
        <taxon>Bacteroidota</taxon>
        <taxon>Flavobacteriia</taxon>
        <taxon>Flavobacteriales</taxon>
        <taxon>Flavobacteriaceae</taxon>
        <taxon>Euzebyella</taxon>
    </lineage>
</organism>
<keyword evidence="6" id="KW-0460">Magnesium</keyword>
<dbReference type="InterPro" id="IPR020848">
    <property type="entry name" value="AP_endonuclease_F1_CS"/>
</dbReference>
<dbReference type="NCBIfam" id="TIGR00633">
    <property type="entry name" value="xth"/>
    <property type="match status" value="1"/>
</dbReference>
<keyword evidence="4" id="KW-0479">Metal-binding</keyword>
<keyword evidence="5 8" id="KW-0378">Hydrolase</keyword>
<evidence type="ECO:0000256" key="1">
    <source>
        <dbReference type="ARBA" id="ARBA00001936"/>
    </source>
</evidence>
<reference evidence="9" key="1">
    <citation type="journal article" date="2019" name="Int. J. Syst. Evol. Microbiol.">
        <title>The Global Catalogue of Microorganisms (GCM) 10K type strain sequencing project: providing services to taxonomists for standard genome sequencing and annotation.</title>
        <authorList>
            <consortium name="The Broad Institute Genomics Platform"/>
            <consortium name="The Broad Institute Genome Sequencing Center for Infectious Disease"/>
            <person name="Wu L."/>
            <person name="Ma J."/>
        </authorList>
    </citation>
    <scope>NUCLEOTIDE SEQUENCE [LARGE SCALE GENOMIC DNA]</scope>
    <source>
        <strain evidence="9">CECT 7477</strain>
    </source>
</reference>
<dbReference type="PROSITE" id="PS51435">
    <property type="entry name" value="AP_NUCLEASE_F1_4"/>
    <property type="match status" value="1"/>
</dbReference>
<evidence type="ECO:0000256" key="6">
    <source>
        <dbReference type="ARBA" id="ARBA00022842"/>
    </source>
</evidence>
<dbReference type="NCBIfam" id="TIGR00195">
    <property type="entry name" value="exoDNase_III"/>
    <property type="match status" value="1"/>
</dbReference>
<dbReference type="Gene3D" id="3.60.10.10">
    <property type="entry name" value="Endonuclease/exonuclease/phosphatase"/>
    <property type="match status" value="1"/>
</dbReference>
<dbReference type="RefSeq" id="WP_192460466.1">
    <property type="nucleotide sequence ID" value="NZ_JACYFJ010000001.1"/>
</dbReference>
<dbReference type="PANTHER" id="PTHR22748">
    <property type="entry name" value="AP ENDONUCLEASE"/>
    <property type="match status" value="1"/>
</dbReference>
<dbReference type="EC" id="3.1.11.2" evidence="8"/>
<dbReference type="Proteomes" id="UP001595814">
    <property type="component" value="Unassembled WGS sequence"/>
</dbReference>
<dbReference type="PROSITE" id="PS00726">
    <property type="entry name" value="AP_NUCLEASE_F1_1"/>
    <property type="match status" value="1"/>
</dbReference>